<dbReference type="EC" id="5.3.1.23" evidence="2"/>
<evidence type="ECO:0000313" key="3">
    <source>
        <dbReference type="EMBL" id="MFC0211351.1"/>
    </source>
</evidence>
<feature type="binding site" evidence="2">
    <location>
        <position position="99"/>
    </location>
    <ligand>
        <name>substrate</name>
    </ligand>
</feature>
<dbReference type="Pfam" id="PF01008">
    <property type="entry name" value="IF-2B"/>
    <property type="match status" value="1"/>
</dbReference>
<comment type="pathway">
    <text evidence="2">Amino-acid biosynthesis; L-methionine biosynthesis via salvage pathway; L-methionine from S-methyl-5-thio-alpha-D-ribose 1-phosphate: step 1/6.</text>
</comment>
<keyword evidence="4" id="KW-1185">Reference proteome</keyword>
<comment type="catalytic activity">
    <reaction evidence="2">
        <text>5-(methylsulfanyl)-alpha-D-ribose 1-phosphate = 5-(methylsulfanyl)-D-ribulose 1-phosphate</text>
        <dbReference type="Rhea" id="RHEA:19989"/>
        <dbReference type="ChEBI" id="CHEBI:58533"/>
        <dbReference type="ChEBI" id="CHEBI:58548"/>
        <dbReference type="EC" id="5.3.1.23"/>
    </reaction>
</comment>
<protein>
    <recommendedName>
        <fullName evidence="2">Methylthioribose-1-phosphate isomerase</fullName>
        <shortName evidence="2">M1Pi</shortName>
        <shortName evidence="2">MTR-1-P isomerase</shortName>
        <ecNumber evidence="2">5.3.1.23</ecNumber>
    </recommendedName>
    <alternativeName>
        <fullName evidence="2">S-methyl-5-thioribose-1-phosphate isomerase</fullName>
    </alternativeName>
</protein>
<comment type="caution">
    <text evidence="3">The sequence shown here is derived from an EMBL/GenBank/DDBJ whole genome shotgun (WGS) entry which is preliminary data.</text>
</comment>
<reference evidence="3 4" key="1">
    <citation type="submission" date="2024-09" db="EMBL/GenBank/DDBJ databases">
        <authorList>
            <person name="Sun Q."/>
            <person name="Mori K."/>
        </authorList>
    </citation>
    <scope>NUCLEOTIDE SEQUENCE [LARGE SCALE GENOMIC DNA]</scope>
    <source>
        <strain evidence="3 4">CCM 7759</strain>
    </source>
</reference>
<sequence length="357" mass="38715">MTAKEMETAAPEWLQSVRWNGTRLDLLDQRLLPEEIVYLPLDTVQDVWEAIRELKVRGAPAIGISAAYGVYLGIADAPGGAAELLAEVRRHADYLATSRPTAVNLFWALDRMKASAEQLAAEGAEPGRFKSALLAEAQRIQAEDEETNRLIGEHALALFQDGMGVLTHCNAGGLATARYGTALAPMYLAQERGMKLKVFADETRPVLQGARLTAFELQQAGVDVTLICDNMAGYVMSKGWVQAVIVGTDRVAANGDVANKIGTYSVAVLAKAHGIPFYVACPLSTIDLETPSGADIPIEERHEDEITQGFGKRTAPKGIKVFNPAFDVTPSEYVTAIITEKGAVRAPYEENLRKLFE</sequence>
<dbReference type="InterPro" id="IPR005251">
    <property type="entry name" value="IF-M1Pi"/>
</dbReference>
<dbReference type="Proteomes" id="UP001589776">
    <property type="component" value="Unassembled WGS sequence"/>
</dbReference>
<dbReference type="SUPFAM" id="SSF100950">
    <property type="entry name" value="NagB/RpiA/CoA transferase-like"/>
    <property type="match status" value="1"/>
</dbReference>
<dbReference type="InterPro" id="IPR011559">
    <property type="entry name" value="Initiation_fac_2B_a/b/d"/>
</dbReference>
<gene>
    <name evidence="2 3" type="primary">mtnA</name>
    <name evidence="3" type="ORF">ACFFK0_02605</name>
</gene>
<feature type="site" description="Transition state stabilizer" evidence="2">
    <location>
        <position position="169"/>
    </location>
</feature>
<feature type="active site" description="Proton donor" evidence="2">
    <location>
        <position position="249"/>
    </location>
</feature>
<dbReference type="InterPro" id="IPR037171">
    <property type="entry name" value="NagB/RpiA_transferase-like"/>
</dbReference>
<organism evidence="3 4">
    <name type="scientific">Paenibacillus chartarius</name>
    <dbReference type="NCBI Taxonomy" id="747481"/>
    <lineage>
        <taxon>Bacteria</taxon>
        <taxon>Bacillati</taxon>
        <taxon>Bacillota</taxon>
        <taxon>Bacilli</taxon>
        <taxon>Bacillales</taxon>
        <taxon>Paenibacillaceae</taxon>
        <taxon>Paenibacillus</taxon>
    </lineage>
</organism>
<keyword evidence="1 2" id="KW-0413">Isomerase</keyword>
<dbReference type="NCBIfam" id="NF004326">
    <property type="entry name" value="PRK05720.1"/>
    <property type="match status" value="1"/>
</dbReference>
<accession>A0ABV6DFE1</accession>
<dbReference type="PANTHER" id="PTHR43475:SF1">
    <property type="entry name" value="METHYLTHIORIBOSE-1-PHOSPHATE ISOMERASE"/>
    <property type="match status" value="1"/>
</dbReference>
<dbReference type="RefSeq" id="WP_377468326.1">
    <property type="nucleotide sequence ID" value="NZ_JBHLWN010000014.1"/>
</dbReference>
<dbReference type="EMBL" id="JBHLWN010000014">
    <property type="protein sequence ID" value="MFC0211351.1"/>
    <property type="molecule type" value="Genomic_DNA"/>
</dbReference>
<keyword evidence="2" id="KW-0486">Methionine biosynthesis</keyword>
<dbReference type="GO" id="GO:0046523">
    <property type="term" value="F:S-methyl-5-thioribose-1-phosphate isomerase activity"/>
    <property type="evidence" value="ECO:0007669"/>
    <property type="project" value="UniProtKB-EC"/>
</dbReference>
<keyword evidence="2" id="KW-0028">Amino-acid biosynthesis</keyword>
<evidence type="ECO:0000313" key="4">
    <source>
        <dbReference type="Proteomes" id="UP001589776"/>
    </source>
</evidence>
<comment type="function">
    <text evidence="2">Catalyzes the interconversion of methylthioribose-1-phosphate (MTR-1-P) into methylthioribulose-1-phosphate (MTRu-1-P).</text>
</comment>
<dbReference type="InterPro" id="IPR000649">
    <property type="entry name" value="IF-2B-related"/>
</dbReference>
<dbReference type="Gene3D" id="1.20.120.420">
    <property type="entry name" value="translation initiation factor eif-2b, domain 1"/>
    <property type="match status" value="1"/>
</dbReference>
<feature type="binding site" evidence="2">
    <location>
        <position position="208"/>
    </location>
    <ligand>
        <name>substrate</name>
    </ligand>
</feature>
<dbReference type="InterPro" id="IPR027363">
    <property type="entry name" value="M1Pi_N"/>
</dbReference>
<dbReference type="NCBIfam" id="TIGR00524">
    <property type="entry name" value="eIF-2B_rel"/>
    <property type="match status" value="1"/>
</dbReference>
<feature type="binding site" evidence="2">
    <location>
        <begin position="259"/>
        <end position="260"/>
    </location>
    <ligand>
        <name>substrate</name>
    </ligand>
</feature>
<feature type="binding site" evidence="2">
    <location>
        <begin position="57"/>
        <end position="59"/>
    </location>
    <ligand>
        <name>substrate</name>
    </ligand>
</feature>
<evidence type="ECO:0000256" key="1">
    <source>
        <dbReference type="ARBA" id="ARBA00023235"/>
    </source>
</evidence>
<name>A0ABV6DFE1_9BACL</name>
<proteinExistence type="inferred from homology"/>
<dbReference type="Gene3D" id="3.40.50.10470">
    <property type="entry name" value="Translation initiation factor eif-2b, domain 2"/>
    <property type="match status" value="1"/>
</dbReference>
<dbReference type="PANTHER" id="PTHR43475">
    <property type="entry name" value="METHYLTHIORIBOSE-1-PHOSPHATE ISOMERASE"/>
    <property type="match status" value="1"/>
</dbReference>
<dbReference type="NCBIfam" id="TIGR00512">
    <property type="entry name" value="salvage_mtnA"/>
    <property type="match status" value="1"/>
</dbReference>
<dbReference type="InterPro" id="IPR042529">
    <property type="entry name" value="IF_2B-like_C"/>
</dbReference>
<evidence type="ECO:0000256" key="2">
    <source>
        <dbReference type="HAMAP-Rule" id="MF_01678"/>
    </source>
</evidence>
<dbReference type="HAMAP" id="MF_01678">
    <property type="entry name" value="Salvage_MtnA"/>
    <property type="match status" value="1"/>
</dbReference>
<comment type="similarity">
    <text evidence="2">Belongs to the EIF-2B alpha/beta/delta subunits family. MtnA subfamily.</text>
</comment>